<keyword evidence="1" id="KW-0732">Signal</keyword>
<name>A0AAD8F4C2_BIOPF</name>
<feature type="chain" id="PRO_5042129873" description="Ciliary neurotrophic factor" evidence="1">
    <location>
        <begin position="19"/>
        <end position="223"/>
    </location>
</feature>
<gene>
    <name evidence="2" type="ORF">Bpfe_020743</name>
</gene>
<comment type="caution">
    <text evidence="2">The sequence shown here is derived from an EMBL/GenBank/DDBJ whole genome shotgun (WGS) entry which is preliminary data.</text>
</comment>
<proteinExistence type="predicted"/>
<dbReference type="Proteomes" id="UP001233172">
    <property type="component" value="Unassembled WGS sequence"/>
</dbReference>
<dbReference type="EMBL" id="JASAOG010000121">
    <property type="protein sequence ID" value="KAK0049851.1"/>
    <property type="molecule type" value="Genomic_DNA"/>
</dbReference>
<protein>
    <recommendedName>
        <fullName evidence="4">Ciliary neurotrophic factor</fullName>
    </recommendedName>
</protein>
<evidence type="ECO:0000313" key="3">
    <source>
        <dbReference type="Proteomes" id="UP001233172"/>
    </source>
</evidence>
<organism evidence="2 3">
    <name type="scientific">Biomphalaria pfeifferi</name>
    <name type="common">Bloodfluke planorb</name>
    <name type="synonym">Freshwater snail</name>
    <dbReference type="NCBI Taxonomy" id="112525"/>
    <lineage>
        <taxon>Eukaryota</taxon>
        <taxon>Metazoa</taxon>
        <taxon>Spiralia</taxon>
        <taxon>Lophotrochozoa</taxon>
        <taxon>Mollusca</taxon>
        <taxon>Gastropoda</taxon>
        <taxon>Heterobranchia</taxon>
        <taxon>Euthyneura</taxon>
        <taxon>Panpulmonata</taxon>
        <taxon>Hygrophila</taxon>
        <taxon>Lymnaeoidea</taxon>
        <taxon>Planorbidae</taxon>
        <taxon>Biomphalaria</taxon>
    </lineage>
</organism>
<keyword evidence="3" id="KW-1185">Reference proteome</keyword>
<reference evidence="2" key="2">
    <citation type="submission" date="2023-04" db="EMBL/GenBank/DDBJ databases">
        <authorList>
            <person name="Bu L."/>
            <person name="Lu L."/>
            <person name="Laidemitt M.R."/>
            <person name="Zhang S.M."/>
            <person name="Mutuku M."/>
            <person name="Mkoji G."/>
            <person name="Steinauer M."/>
            <person name="Loker E.S."/>
        </authorList>
    </citation>
    <scope>NUCLEOTIDE SEQUENCE</scope>
    <source>
        <strain evidence="2">KasaAsao</strain>
        <tissue evidence="2">Whole Snail</tissue>
    </source>
</reference>
<feature type="signal peptide" evidence="1">
    <location>
        <begin position="1"/>
        <end position="18"/>
    </location>
</feature>
<accession>A0AAD8F4C2</accession>
<evidence type="ECO:0000256" key="1">
    <source>
        <dbReference type="SAM" id="SignalP"/>
    </source>
</evidence>
<reference evidence="2" key="1">
    <citation type="journal article" date="2023" name="PLoS Negl. Trop. Dis.">
        <title>A genome sequence for Biomphalaria pfeifferi, the major vector snail for the human-infecting parasite Schistosoma mansoni.</title>
        <authorList>
            <person name="Bu L."/>
            <person name="Lu L."/>
            <person name="Laidemitt M.R."/>
            <person name="Zhang S.M."/>
            <person name="Mutuku M."/>
            <person name="Mkoji G."/>
            <person name="Steinauer M."/>
            <person name="Loker E.S."/>
        </authorList>
    </citation>
    <scope>NUCLEOTIDE SEQUENCE</scope>
    <source>
        <strain evidence="2">KasaAsao</strain>
    </source>
</reference>
<sequence length="223" mass="25709">MRNLIACILTVLVSHISSAPLTETTIDNPCNSYPYEATELVPLRDWLLWTLTQINGASATFQRVSDAFVRAGVVASEIAKYKQLRLPNLPIREDAPADQGNVTLVEELRRDYRNLVIYVRFLQAFIADQQAYAPSKLVSEMRECEMHFFRILCLCEHLLRSNNISRTIDINAPLVPPSLKQISDDKYQLLRNYMLVNQSIDYLKSMAVYFKKVETSMRFQKQQ</sequence>
<evidence type="ECO:0008006" key="4">
    <source>
        <dbReference type="Google" id="ProtNLM"/>
    </source>
</evidence>
<evidence type="ECO:0000313" key="2">
    <source>
        <dbReference type="EMBL" id="KAK0049851.1"/>
    </source>
</evidence>
<dbReference type="AlphaFoldDB" id="A0AAD8F4C2"/>